<name>A0A067SM17_GALM3</name>
<keyword evidence="4" id="KW-1185">Reference proteome</keyword>
<evidence type="ECO:0000313" key="4">
    <source>
        <dbReference type="Proteomes" id="UP000027222"/>
    </source>
</evidence>
<sequence>QLLTATAYFVQVIGIAAALYQSSGYWQQEYHNSALTGEAWVNELIHGHPDRIFTELGMRLHVFTTFCANLQLLCGFTTSRKDVTVEEQAAIFLY</sequence>
<dbReference type="Proteomes" id="UP000027222">
    <property type="component" value="Unassembled WGS sequence"/>
</dbReference>
<reference evidence="4" key="1">
    <citation type="journal article" date="2014" name="Proc. Natl. Acad. Sci. U.S.A.">
        <title>Extensive sampling of basidiomycete genomes demonstrates inadequacy of the white-rot/brown-rot paradigm for wood decay fungi.</title>
        <authorList>
            <person name="Riley R."/>
            <person name="Salamov A.A."/>
            <person name="Brown D.W."/>
            <person name="Nagy L.G."/>
            <person name="Floudas D."/>
            <person name="Held B.W."/>
            <person name="Levasseur A."/>
            <person name="Lombard V."/>
            <person name="Morin E."/>
            <person name="Otillar R."/>
            <person name="Lindquist E.A."/>
            <person name="Sun H."/>
            <person name="LaButti K.M."/>
            <person name="Schmutz J."/>
            <person name="Jabbour D."/>
            <person name="Luo H."/>
            <person name="Baker S.E."/>
            <person name="Pisabarro A.G."/>
            <person name="Walton J.D."/>
            <person name="Blanchette R.A."/>
            <person name="Henrissat B."/>
            <person name="Martin F."/>
            <person name="Cullen D."/>
            <person name="Hibbett D.S."/>
            <person name="Grigoriev I.V."/>
        </authorList>
    </citation>
    <scope>NUCLEOTIDE SEQUENCE [LARGE SCALE GENOMIC DNA]</scope>
    <source>
        <strain evidence="4">CBS 339.88</strain>
    </source>
</reference>
<feature type="domain" description="DUF8040" evidence="2">
    <location>
        <begin position="32"/>
        <end position="94"/>
    </location>
</feature>
<dbReference type="InterPro" id="IPR058353">
    <property type="entry name" value="DUF8040"/>
</dbReference>
<evidence type="ECO:0000259" key="2">
    <source>
        <dbReference type="Pfam" id="PF26138"/>
    </source>
</evidence>
<feature type="chain" id="PRO_5001648480" description="DUF8040 domain-containing protein" evidence="1">
    <location>
        <begin position="19"/>
        <end position="94"/>
    </location>
</feature>
<gene>
    <name evidence="3" type="ORF">GALMADRAFT_26321</name>
</gene>
<dbReference type="AlphaFoldDB" id="A0A067SM17"/>
<keyword evidence="1" id="KW-0732">Signal</keyword>
<accession>A0A067SM17</accession>
<organism evidence="3 4">
    <name type="scientific">Galerina marginata (strain CBS 339.88)</name>
    <dbReference type="NCBI Taxonomy" id="685588"/>
    <lineage>
        <taxon>Eukaryota</taxon>
        <taxon>Fungi</taxon>
        <taxon>Dikarya</taxon>
        <taxon>Basidiomycota</taxon>
        <taxon>Agaricomycotina</taxon>
        <taxon>Agaricomycetes</taxon>
        <taxon>Agaricomycetidae</taxon>
        <taxon>Agaricales</taxon>
        <taxon>Agaricineae</taxon>
        <taxon>Strophariaceae</taxon>
        <taxon>Galerina</taxon>
    </lineage>
</organism>
<dbReference type="OrthoDB" id="2430314at2759"/>
<protein>
    <recommendedName>
        <fullName evidence="2">DUF8040 domain-containing protein</fullName>
    </recommendedName>
</protein>
<dbReference type="Pfam" id="PF26138">
    <property type="entry name" value="DUF8040"/>
    <property type="match status" value="1"/>
</dbReference>
<evidence type="ECO:0000256" key="1">
    <source>
        <dbReference type="SAM" id="SignalP"/>
    </source>
</evidence>
<proteinExistence type="predicted"/>
<dbReference type="EMBL" id="KL142390">
    <property type="protein sequence ID" value="KDR71950.1"/>
    <property type="molecule type" value="Genomic_DNA"/>
</dbReference>
<feature type="non-terminal residue" evidence="3">
    <location>
        <position position="94"/>
    </location>
</feature>
<feature type="non-terminal residue" evidence="3">
    <location>
        <position position="1"/>
    </location>
</feature>
<dbReference type="HOGENOM" id="CLU_171507_1_1_1"/>
<feature type="signal peptide" evidence="1">
    <location>
        <begin position="1"/>
        <end position="18"/>
    </location>
</feature>
<evidence type="ECO:0000313" key="3">
    <source>
        <dbReference type="EMBL" id="KDR71950.1"/>
    </source>
</evidence>